<dbReference type="PANTHER" id="PTHR30441:SF9">
    <property type="entry name" value="ASMA FAMILY PROTEIN YHJG"/>
    <property type="match status" value="1"/>
</dbReference>
<evidence type="ECO:0000256" key="2">
    <source>
        <dbReference type="SAM" id="Phobius"/>
    </source>
</evidence>
<comment type="caution">
    <text evidence="4">The sequence shown here is derived from an EMBL/GenBank/DDBJ whole genome shotgun (WGS) entry which is preliminary data.</text>
</comment>
<feature type="transmembrane region" description="Helical" evidence="2">
    <location>
        <begin position="14"/>
        <end position="36"/>
    </location>
</feature>
<accession>A0A329CR20</accession>
<dbReference type="InterPro" id="IPR052894">
    <property type="entry name" value="AsmA-related"/>
</dbReference>
<dbReference type="GO" id="GO:0005886">
    <property type="term" value="C:plasma membrane"/>
    <property type="evidence" value="ECO:0007669"/>
    <property type="project" value="TreeGrafter"/>
</dbReference>
<dbReference type="EMBL" id="QLTK01000003">
    <property type="protein sequence ID" value="RAS37303.1"/>
    <property type="molecule type" value="Genomic_DNA"/>
</dbReference>
<evidence type="ECO:0000313" key="5">
    <source>
        <dbReference type="Proteomes" id="UP000248918"/>
    </source>
</evidence>
<evidence type="ECO:0000256" key="1">
    <source>
        <dbReference type="SAM" id="MobiDB-lite"/>
    </source>
</evidence>
<dbReference type="PANTHER" id="PTHR30441">
    <property type="entry name" value="DUF748 DOMAIN-CONTAINING PROTEIN"/>
    <property type="match status" value="1"/>
</dbReference>
<gene>
    <name evidence="4" type="ORF">BX591_103154</name>
</gene>
<dbReference type="GO" id="GO:0090313">
    <property type="term" value="P:regulation of protein targeting to membrane"/>
    <property type="evidence" value="ECO:0007669"/>
    <property type="project" value="TreeGrafter"/>
</dbReference>
<dbReference type="RefSeq" id="WP_111930049.1">
    <property type="nucleotide sequence ID" value="NZ_CADFFP010000002.1"/>
</dbReference>
<name>A0A329CR20_9BURK</name>
<dbReference type="InterPro" id="IPR007844">
    <property type="entry name" value="AsmA"/>
</dbReference>
<organism evidence="4 5">
    <name type="scientific">Paraburkholderia bryophila</name>
    <dbReference type="NCBI Taxonomy" id="420952"/>
    <lineage>
        <taxon>Bacteria</taxon>
        <taxon>Pseudomonadati</taxon>
        <taxon>Pseudomonadota</taxon>
        <taxon>Betaproteobacteria</taxon>
        <taxon>Burkholderiales</taxon>
        <taxon>Burkholderiaceae</taxon>
        <taxon>Paraburkholderia</taxon>
    </lineage>
</organism>
<dbReference type="STRING" id="1169143.GCA_000383275_00867"/>
<feature type="compositionally biased region" description="Low complexity" evidence="1">
    <location>
        <begin position="806"/>
        <end position="823"/>
    </location>
</feature>
<reference evidence="4 5" key="1">
    <citation type="submission" date="2018-06" db="EMBL/GenBank/DDBJ databases">
        <title>Genomic Encyclopedia of Type Strains, Phase III (KMG-III): the genomes of soil and plant-associated and newly described type strains.</title>
        <authorList>
            <person name="Whitman W."/>
        </authorList>
    </citation>
    <scope>NUCLEOTIDE SEQUENCE [LARGE SCALE GENOMIC DNA]</scope>
    <source>
        <strain evidence="4 5">LMG 23644</strain>
    </source>
</reference>
<evidence type="ECO:0000259" key="3">
    <source>
        <dbReference type="Pfam" id="PF05170"/>
    </source>
</evidence>
<feature type="domain" description="AsmA" evidence="3">
    <location>
        <begin position="9"/>
        <end position="674"/>
    </location>
</feature>
<evidence type="ECO:0000313" key="4">
    <source>
        <dbReference type="EMBL" id="RAS37303.1"/>
    </source>
</evidence>
<keyword evidence="2" id="KW-1133">Transmembrane helix</keyword>
<dbReference type="OrthoDB" id="5749006at2"/>
<dbReference type="Pfam" id="PF05170">
    <property type="entry name" value="AsmA"/>
    <property type="match status" value="1"/>
</dbReference>
<dbReference type="AlphaFoldDB" id="A0A329CR20"/>
<sequence>MAGSSTVGRRIGKIIAWLLAIIVILIAALVIFILTFDWNRARPYIDDKVTQAIGRPFAINGDLKVGWRHPVGETGWRAWVPWPRFSAANITVGNPDWTRQPHFATLDEIDFQVKVLPLLTHDIVIPAINLVNPSVDLERVLDGRNNWTFKLASSSGPSEWKLDLHDIAFAKGNVALSDQQKKVDLQMAIDTLGQPIPIGEAMKQQEAASRKSSAEAIGRSGASKLTAQANAQAASEAAAASAAAASGASGASGASATEISASGVTPATGASGALIAGGASEGASVAASTSGTAATSSAAAGSDANASGAPKREIPPYAIGWTVKGTYNKTPVSGSGKVGGVLALQDADRPFPVQADVKAGDLHVGLVGTITDPAHLAAVDLRLWLQGNSMARLYSLTGVTLPDTPPYATEGRLVGQFKSTGNVFKYENFTGRVGGSDLNGSLTYTAREPRPLLQGELVSHLLQFSDLAPVIGADSNASKAKRGDATAQPSAKVLPVEEFRTERWKAIDADVKFTGRRIVKNTDLPITDLYTHVVMTDGVLSLEPLKFGVAGGSLASDIHLDGSTTPLKGRFATSARHLKLKQLFPNFKTMQNALGEINGDAALTATGNSPAALAATSNGEVKALVTDGTVSRLIMEAAGLNVANVVYEKLFGNRDVKINCAAADFVATNGVLDSRVFALDTDDAVINIDGNVNLRDETMDLGVHPHTKGFRVFSLRSPLYVKGTFKDPHVGVNAAALALRGGAAVGLGLINPFAALIPLLAPSNNKPLPCAQLLAQVRQAPTAPPPGVRQQPKAAISLDGAPVNKASGGASSPAAARAAAPASNQKPATMSPASAAEYKGS</sequence>
<keyword evidence="2" id="KW-0472">Membrane</keyword>
<keyword evidence="2" id="KW-0812">Transmembrane</keyword>
<feature type="region of interest" description="Disordered" evidence="1">
    <location>
        <begin position="781"/>
        <end position="841"/>
    </location>
</feature>
<protein>
    <recommendedName>
        <fullName evidence="3">AsmA domain-containing protein</fullName>
    </recommendedName>
</protein>
<proteinExistence type="predicted"/>
<dbReference type="Proteomes" id="UP000248918">
    <property type="component" value="Unassembled WGS sequence"/>
</dbReference>